<dbReference type="SUPFAM" id="SSF52743">
    <property type="entry name" value="Subtilisin-like"/>
    <property type="match status" value="1"/>
</dbReference>
<reference evidence="5" key="1">
    <citation type="submission" date="2023-06" db="EMBL/GenBank/DDBJ databases">
        <title>Genome-scale phylogeny and comparative genomics of the fungal order Sordariales.</title>
        <authorList>
            <consortium name="Lawrence Berkeley National Laboratory"/>
            <person name="Hensen N."/>
            <person name="Bonometti L."/>
            <person name="Westerberg I."/>
            <person name="Brannstrom I.O."/>
            <person name="Guillou S."/>
            <person name="Cros-Aarteil S."/>
            <person name="Calhoun S."/>
            <person name="Haridas S."/>
            <person name="Kuo A."/>
            <person name="Mondo S."/>
            <person name="Pangilinan J."/>
            <person name="Riley R."/>
            <person name="LaButti K."/>
            <person name="Andreopoulos B."/>
            <person name="Lipzen A."/>
            <person name="Chen C."/>
            <person name="Yanf M."/>
            <person name="Daum C."/>
            <person name="Ng V."/>
            <person name="Clum A."/>
            <person name="Steindorff A."/>
            <person name="Ohm R."/>
            <person name="Martin F."/>
            <person name="Silar P."/>
            <person name="Natvig D."/>
            <person name="Lalanne C."/>
            <person name="Gautier V."/>
            <person name="Ament-velasquez S.L."/>
            <person name="Kruys A."/>
            <person name="Hutchinson M.I."/>
            <person name="Powell A.J."/>
            <person name="Barry K."/>
            <person name="Miller A.N."/>
            <person name="Grigoriev I.V."/>
            <person name="Debuchy R."/>
            <person name="Gladieux P."/>
            <person name="Thoren M.H."/>
            <person name="Johannesson H."/>
        </authorList>
    </citation>
    <scope>NUCLEOTIDE SEQUENCE</scope>
    <source>
        <strain evidence="5">SMH2392-1A</strain>
    </source>
</reference>
<feature type="domain" description="Peptidase S8/S53" evidence="4">
    <location>
        <begin position="71"/>
        <end position="110"/>
    </location>
</feature>
<dbReference type="GeneID" id="85324936"/>
<dbReference type="AlphaFoldDB" id="A0AA40AV79"/>
<proteinExistence type="predicted"/>
<comment type="caution">
    <text evidence="5">The sequence shown here is derived from an EMBL/GenBank/DDBJ whole genome shotgun (WGS) entry which is preliminary data.</text>
</comment>
<dbReference type="Proteomes" id="UP001172101">
    <property type="component" value="Unassembled WGS sequence"/>
</dbReference>
<keyword evidence="3" id="KW-0720">Serine protease</keyword>
<gene>
    <name evidence="5" type="ORF">B0T26DRAFT_703461</name>
</gene>
<name>A0AA40AV79_9PEZI</name>
<evidence type="ECO:0000313" key="5">
    <source>
        <dbReference type="EMBL" id="KAK0722625.1"/>
    </source>
</evidence>
<evidence type="ECO:0000256" key="2">
    <source>
        <dbReference type="ARBA" id="ARBA00022801"/>
    </source>
</evidence>
<dbReference type="RefSeq" id="XP_060298549.1">
    <property type="nucleotide sequence ID" value="XM_060441666.1"/>
</dbReference>
<dbReference type="Pfam" id="PF00082">
    <property type="entry name" value="Peptidase_S8"/>
    <property type="match status" value="1"/>
</dbReference>
<evidence type="ECO:0000256" key="3">
    <source>
        <dbReference type="ARBA" id="ARBA00022825"/>
    </source>
</evidence>
<dbReference type="InterPro" id="IPR036852">
    <property type="entry name" value="Peptidase_S8/S53_dom_sf"/>
</dbReference>
<sequence>MPTDSSNTTFASQASDYICRHDNAQNRLFLAPGNFPQQIRHLGARTSSWSRRPTTQGENNFITLDAYVRYSLSGVATSSSPQYGYKSGTSFATPIVAGLAANLLEFARHSLGDGGVSKAEQEWLYSRRRNRGRAEEAVVRQRAVSAAASVVGARGTQSLDDSTVSGTRIREALKYDYL</sequence>
<dbReference type="EMBL" id="JAUIRO010000003">
    <property type="protein sequence ID" value="KAK0722625.1"/>
    <property type="molecule type" value="Genomic_DNA"/>
</dbReference>
<evidence type="ECO:0000313" key="6">
    <source>
        <dbReference type="Proteomes" id="UP001172101"/>
    </source>
</evidence>
<dbReference type="GO" id="GO:0004252">
    <property type="term" value="F:serine-type endopeptidase activity"/>
    <property type="evidence" value="ECO:0007669"/>
    <property type="project" value="InterPro"/>
</dbReference>
<evidence type="ECO:0000259" key="4">
    <source>
        <dbReference type="Pfam" id="PF00082"/>
    </source>
</evidence>
<dbReference type="PROSITE" id="PS00138">
    <property type="entry name" value="SUBTILASE_SER"/>
    <property type="match status" value="1"/>
</dbReference>
<keyword evidence="6" id="KW-1185">Reference proteome</keyword>
<dbReference type="InterPro" id="IPR000209">
    <property type="entry name" value="Peptidase_S8/S53_dom"/>
</dbReference>
<dbReference type="GO" id="GO:0006508">
    <property type="term" value="P:proteolysis"/>
    <property type="evidence" value="ECO:0007669"/>
    <property type="project" value="UniProtKB-KW"/>
</dbReference>
<evidence type="ECO:0000256" key="1">
    <source>
        <dbReference type="ARBA" id="ARBA00022670"/>
    </source>
</evidence>
<protein>
    <recommendedName>
        <fullName evidence="4">Peptidase S8/S53 domain-containing protein</fullName>
    </recommendedName>
</protein>
<dbReference type="Gene3D" id="3.40.50.200">
    <property type="entry name" value="Peptidase S8/S53 domain"/>
    <property type="match status" value="1"/>
</dbReference>
<keyword evidence="1" id="KW-0645">Protease</keyword>
<accession>A0AA40AV79</accession>
<dbReference type="InterPro" id="IPR023828">
    <property type="entry name" value="Peptidase_S8_Ser-AS"/>
</dbReference>
<organism evidence="5 6">
    <name type="scientific">Lasiosphaeria miniovina</name>
    <dbReference type="NCBI Taxonomy" id="1954250"/>
    <lineage>
        <taxon>Eukaryota</taxon>
        <taxon>Fungi</taxon>
        <taxon>Dikarya</taxon>
        <taxon>Ascomycota</taxon>
        <taxon>Pezizomycotina</taxon>
        <taxon>Sordariomycetes</taxon>
        <taxon>Sordariomycetidae</taxon>
        <taxon>Sordariales</taxon>
        <taxon>Lasiosphaeriaceae</taxon>
        <taxon>Lasiosphaeria</taxon>
    </lineage>
</organism>
<keyword evidence="2" id="KW-0378">Hydrolase</keyword>